<dbReference type="Proteomes" id="UP000501466">
    <property type="component" value="Chromosome"/>
</dbReference>
<protein>
    <submittedName>
        <fullName evidence="1">Uncharacterized protein</fullName>
    </submittedName>
</protein>
<evidence type="ECO:0000313" key="1">
    <source>
        <dbReference type="EMBL" id="BBP42302.1"/>
    </source>
</evidence>
<keyword evidence="2" id="KW-1185">Reference proteome</keyword>
<reference evidence="2" key="1">
    <citation type="submission" date="2019-11" db="EMBL/GenBank/DDBJ databases">
        <title>Isolation and characterization of two novel species in the genus Thiomicrorhabdus.</title>
        <authorList>
            <person name="Mochizuki J."/>
            <person name="Kojima H."/>
            <person name="Fukui M."/>
        </authorList>
    </citation>
    <scope>NUCLEOTIDE SEQUENCE [LARGE SCALE GENOMIC DNA]</scope>
    <source>
        <strain evidence="2">AkT22</strain>
    </source>
</reference>
<dbReference type="AlphaFoldDB" id="A0A6F8PJM8"/>
<accession>A0A6F8PJM8</accession>
<name>A0A6F8PJM8_9GAMM</name>
<dbReference type="RefSeq" id="WP_173289598.1">
    <property type="nucleotide sequence ID" value="NZ_AP021888.1"/>
</dbReference>
<gene>
    <name evidence="1" type="ORF">THMIRHAT_00480</name>
</gene>
<dbReference type="EMBL" id="AP021888">
    <property type="protein sequence ID" value="BBP42302.1"/>
    <property type="molecule type" value="Genomic_DNA"/>
</dbReference>
<proteinExistence type="predicted"/>
<organism evidence="1 2">
    <name type="scientific">Thiosulfativibrio zosterae</name>
    <dbReference type="NCBI Taxonomy" id="2675053"/>
    <lineage>
        <taxon>Bacteria</taxon>
        <taxon>Pseudomonadati</taxon>
        <taxon>Pseudomonadota</taxon>
        <taxon>Gammaproteobacteria</taxon>
        <taxon>Thiotrichales</taxon>
        <taxon>Piscirickettsiaceae</taxon>
        <taxon>Thiosulfativibrio</taxon>
    </lineage>
</organism>
<dbReference type="KEGG" id="tzo:THMIRHAT_00480"/>
<sequence length="74" mass="8475">MKDIKPLLNWAIQNGESKIVDRILVKLLPEFLAVNQKITPEMIENSDEIVVPEKLYLLAKETAENLVSLPYPEK</sequence>
<evidence type="ECO:0000313" key="2">
    <source>
        <dbReference type="Proteomes" id="UP000501466"/>
    </source>
</evidence>